<feature type="non-terminal residue" evidence="2">
    <location>
        <position position="1"/>
    </location>
</feature>
<evidence type="ECO:0000313" key="3">
    <source>
        <dbReference type="Proteomes" id="UP001432027"/>
    </source>
</evidence>
<sequence>NSLPSSTCSIPCSSPHYLIRVSCAKLIEMKRRNREGRLRNTLLIVNLHMKAKAGTNESTASRRWKQRPLEQYANDENDGSTDTEVLSASGGCIEATEESTISTMSHSSADRKRSSTTSCSGSYKRFIPSYLRPLTAEA</sequence>
<evidence type="ECO:0000313" key="2">
    <source>
        <dbReference type="EMBL" id="GMT08019.1"/>
    </source>
</evidence>
<proteinExistence type="predicted"/>
<comment type="caution">
    <text evidence="2">The sequence shown here is derived from an EMBL/GenBank/DDBJ whole genome shotgun (WGS) entry which is preliminary data.</text>
</comment>
<dbReference type="Proteomes" id="UP001432027">
    <property type="component" value="Unassembled WGS sequence"/>
</dbReference>
<gene>
    <name evidence="2" type="ORF">PENTCL1PPCAC_30193</name>
</gene>
<feature type="region of interest" description="Disordered" evidence="1">
    <location>
        <begin position="54"/>
        <end position="120"/>
    </location>
</feature>
<dbReference type="EMBL" id="BTSX01000006">
    <property type="protein sequence ID" value="GMT08019.1"/>
    <property type="molecule type" value="Genomic_DNA"/>
</dbReference>
<protein>
    <submittedName>
        <fullName evidence="2">Uncharacterized protein</fullName>
    </submittedName>
</protein>
<feature type="compositionally biased region" description="Polar residues" evidence="1">
    <location>
        <begin position="98"/>
        <end position="107"/>
    </location>
</feature>
<keyword evidence="3" id="KW-1185">Reference proteome</keyword>
<accession>A0AAV5UQC4</accession>
<reference evidence="2" key="1">
    <citation type="submission" date="2023-10" db="EMBL/GenBank/DDBJ databases">
        <title>Genome assembly of Pristionchus species.</title>
        <authorList>
            <person name="Yoshida K."/>
            <person name="Sommer R.J."/>
        </authorList>
    </citation>
    <scope>NUCLEOTIDE SEQUENCE</scope>
    <source>
        <strain evidence="2">RS0144</strain>
    </source>
</reference>
<evidence type="ECO:0000256" key="1">
    <source>
        <dbReference type="SAM" id="MobiDB-lite"/>
    </source>
</evidence>
<organism evidence="2 3">
    <name type="scientific">Pristionchus entomophagus</name>
    <dbReference type="NCBI Taxonomy" id="358040"/>
    <lineage>
        <taxon>Eukaryota</taxon>
        <taxon>Metazoa</taxon>
        <taxon>Ecdysozoa</taxon>
        <taxon>Nematoda</taxon>
        <taxon>Chromadorea</taxon>
        <taxon>Rhabditida</taxon>
        <taxon>Rhabditina</taxon>
        <taxon>Diplogasteromorpha</taxon>
        <taxon>Diplogasteroidea</taxon>
        <taxon>Neodiplogasteridae</taxon>
        <taxon>Pristionchus</taxon>
    </lineage>
</organism>
<name>A0AAV5UQC4_9BILA</name>
<dbReference type="AlphaFoldDB" id="A0AAV5UQC4"/>